<dbReference type="SMART" id="SM00851">
    <property type="entry name" value="MGS"/>
    <property type="match status" value="1"/>
</dbReference>
<dbReference type="GO" id="GO:0003937">
    <property type="term" value="F:IMP cyclohydrolase activity"/>
    <property type="evidence" value="ECO:0007669"/>
    <property type="project" value="UniProtKB-EC"/>
</dbReference>
<organism evidence="11 12">
    <name type="scientific">Papaver nudicaule</name>
    <name type="common">Iceland poppy</name>
    <dbReference type="NCBI Taxonomy" id="74823"/>
    <lineage>
        <taxon>Eukaryota</taxon>
        <taxon>Viridiplantae</taxon>
        <taxon>Streptophyta</taxon>
        <taxon>Embryophyta</taxon>
        <taxon>Tracheophyta</taxon>
        <taxon>Spermatophyta</taxon>
        <taxon>Magnoliopsida</taxon>
        <taxon>Ranunculales</taxon>
        <taxon>Papaveraceae</taxon>
        <taxon>Papaveroideae</taxon>
        <taxon>Papaver</taxon>
    </lineage>
</organism>
<dbReference type="Pfam" id="PF01808">
    <property type="entry name" value="AICARFT_IMPCHas"/>
    <property type="match status" value="1"/>
</dbReference>
<dbReference type="Gene3D" id="3.40.50.1380">
    <property type="entry name" value="Methylglyoxal synthase-like domain"/>
    <property type="match status" value="1"/>
</dbReference>
<dbReference type="Pfam" id="PF02142">
    <property type="entry name" value="MGS"/>
    <property type="match status" value="1"/>
</dbReference>
<dbReference type="NCBIfam" id="NF002049">
    <property type="entry name" value="PRK00881.1"/>
    <property type="match status" value="1"/>
</dbReference>
<keyword evidence="4" id="KW-0808">Transferase</keyword>
<dbReference type="FunFam" id="3.40.50.1380:FF:000001">
    <property type="entry name" value="Bifunctional purine biosynthesis protein PurH"/>
    <property type="match status" value="1"/>
</dbReference>
<keyword evidence="6" id="KW-0378">Hydrolase</keyword>
<dbReference type="SUPFAM" id="SSF53927">
    <property type="entry name" value="Cytidine deaminase-like"/>
    <property type="match status" value="1"/>
</dbReference>
<dbReference type="GO" id="GO:0005829">
    <property type="term" value="C:cytosol"/>
    <property type="evidence" value="ECO:0007669"/>
    <property type="project" value="TreeGrafter"/>
</dbReference>
<dbReference type="InterPro" id="IPR016193">
    <property type="entry name" value="Cytidine_deaminase-like"/>
</dbReference>
<comment type="catalytic activity">
    <reaction evidence="8">
        <text>(6R)-10-formyltetrahydrofolate + 5-amino-1-(5-phospho-beta-D-ribosyl)imidazole-4-carboxamide = 5-formamido-1-(5-phospho-D-ribosyl)imidazole-4-carboxamide + (6S)-5,6,7,8-tetrahydrofolate</text>
        <dbReference type="Rhea" id="RHEA:22192"/>
        <dbReference type="ChEBI" id="CHEBI:57453"/>
        <dbReference type="ChEBI" id="CHEBI:58467"/>
        <dbReference type="ChEBI" id="CHEBI:58475"/>
        <dbReference type="ChEBI" id="CHEBI:195366"/>
        <dbReference type="EC" id="2.1.2.3"/>
    </reaction>
</comment>
<evidence type="ECO:0000259" key="10">
    <source>
        <dbReference type="PROSITE" id="PS51855"/>
    </source>
</evidence>
<evidence type="ECO:0000256" key="8">
    <source>
        <dbReference type="ARBA" id="ARBA00050488"/>
    </source>
</evidence>
<dbReference type="PANTHER" id="PTHR11692">
    <property type="entry name" value="BIFUNCTIONAL PURINE BIOSYNTHESIS PROTEIN PURH"/>
    <property type="match status" value="1"/>
</dbReference>
<dbReference type="GO" id="GO:0004643">
    <property type="term" value="F:phosphoribosylaminoimidazolecarboxamide formyltransferase activity"/>
    <property type="evidence" value="ECO:0007669"/>
    <property type="project" value="UniProtKB-EC"/>
</dbReference>
<evidence type="ECO:0000313" key="11">
    <source>
        <dbReference type="EMBL" id="MCL7039419.1"/>
    </source>
</evidence>
<evidence type="ECO:0000256" key="5">
    <source>
        <dbReference type="ARBA" id="ARBA00022755"/>
    </source>
</evidence>
<dbReference type="NCBIfam" id="TIGR00355">
    <property type="entry name" value="purH"/>
    <property type="match status" value="1"/>
</dbReference>
<dbReference type="HAMAP" id="MF_00139">
    <property type="entry name" value="PurH"/>
    <property type="match status" value="1"/>
</dbReference>
<dbReference type="InterPro" id="IPR024051">
    <property type="entry name" value="AICAR_Tfase_dup_dom_sf"/>
</dbReference>
<keyword evidence="12" id="KW-1185">Reference proteome</keyword>
<evidence type="ECO:0000256" key="7">
    <source>
        <dbReference type="ARBA" id="ARBA00023268"/>
    </source>
</evidence>
<dbReference type="InterPro" id="IPR011607">
    <property type="entry name" value="MGS-like_dom"/>
</dbReference>
<comment type="catalytic activity">
    <reaction evidence="9">
        <text>IMP + H2O = 5-formamido-1-(5-phospho-D-ribosyl)imidazole-4-carboxamide</text>
        <dbReference type="Rhea" id="RHEA:18445"/>
        <dbReference type="ChEBI" id="CHEBI:15377"/>
        <dbReference type="ChEBI" id="CHEBI:58053"/>
        <dbReference type="ChEBI" id="CHEBI:58467"/>
        <dbReference type="EC" id="3.5.4.10"/>
    </reaction>
</comment>
<dbReference type="InterPro" id="IPR002695">
    <property type="entry name" value="PurH-like"/>
</dbReference>
<dbReference type="Proteomes" id="UP001177140">
    <property type="component" value="Unassembled WGS sequence"/>
</dbReference>
<dbReference type="SUPFAM" id="SSF52335">
    <property type="entry name" value="Methylglyoxal synthase-like"/>
    <property type="match status" value="1"/>
</dbReference>
<evidence type="ECO:0000256" key="4">
    <source>
        <dbReference type="ARBA" id="ARBA00022679"/>
    </source>
</evidence>
<dbReference type="FunFam" id="3.40.140.20:FF:000001">
    <property type="entry name" value="Bifunctional purine biosynthesis protein PurH"/>
    <property type="match status" value="1"/>
</dbReference>
<dbReference type="CDD" id="cd01421">
    <property type="entry name" value="IMPCH"/>
    <property type="match status" value="1"/>
</dbReference>
<comment type="caution">
    <text evidence="11">The sequence shown here is derived from an EMBL/GenBank/DDBJ whole genome shotgun (WGS) entry which is preliminary data.</text>
</comment>
<accession>A0AA42AR81</accession>
<dbReference type="GO" id="GO:0006189">
    <property type="term" value="P:'de novo' IMP biosynthetic process"/>
    <property type="evidence" value="ECO:0007669"/>
    <property type="project" value="TreeGrafter"/>
</dbReference>
<evidence type="ECO:0000313" key="12">
    <source>
        <dbReference type="Proteomes" id="UP001177140"/>
    </source>
</evidence>
<reference evidence="11" key="1">
    <citation type="submission" date="2022-03" db="EMBL/GenBank/DDBJ databases">
        <title>A functionally conserved STORR gene fusion in Papaver species that diverged 16.8 million years ago.</title>
        <authorList>
            <person name="Catania T."/>
        </authorList>
    </citation>
    <scope>NUCLEOTIDE SEQUENCE</scope>
    <source>
        <strain evidence="11">S-191538</strain>
    </source>
</reference>
<gene>
    <name evidence="11" type="ORF">MKW94_013728</name>
</gene>
<evidence type="ECO:0000256" key="3">
    <source>
        <dbReference type="ARBA" id="ARBA00007667"/>
    </source>
</evidence>
<comment type="pathway">
    <text evidence="2">Purine metabolism; IMP biosynthesis via de novo pathway; 5-formamido-1-(5-phospho-D-ribosyl)imidazole-4-carboxamide from 5-amino-1-(5-phospho-D-ribosyl)imidazole-4-carboxamide (10-formyl THF route): step 1/1.</text>
</comment>
<keyword evidence="7" id="KW-0511">Multifunctional enzyme</keyword>
<protein>
    <recommendedName>
        <fullName evidence="10">MGS-like domain-containing protein</fullName>
    </recommendedName>
</protein>
<evidence type="ECO:0000256" key="1">
    <source>
        <dbReference type="ARBA" id="ARBA00004844"/>
    </source>
</evidence>
<dbReference type="SMART" id="SM00798">
    <property type="entry name" value="AICARFT_IMPCHas"/>
    <property type="match status" value="1"/>
</dbReference>
<proteinExistence type="inferred from homology"/>
<dbReference type="AlphaFoldDB" id="A0AA42AR81"/>
<dbReference type="InterPro" id="IPR036914">
    <property type="entry name" value="MGS-like_dom_sf"/>
</dbReference>
<dbReference type="PANTHER" id="PTHR11692:SF0">
    <property type="entry name" value="BIFUNCTIONAL PURINE BIOSYNTHESIS PROTEIN ATIC"/>
    <property type="match status" value="1"/>
</dbReference>
<dbReference type="Gene3D" id="3.40.140.20">
    <property type="match status" value="2"/>
</dbReference>
<dbReference type="PROSITE" id="PS51855">
    <property type="entry name" value="MGS"/>
    <property type="match status" value="1"/>
</dbReference>
<feature type="domain" description="MGS-like" evidence="10">
    <location>
        <begin position="60"/>
        <end position="199"/>
    </location>
</feature>
<evidence type="ECO:0000256" key="6">
    <source>
        <dbReference type="ARBA" id="ARBA00022801"/>
    </source>
</evidence>
<dbReference type="PIRSF" id="PIRSF000414">
    <property type="entry name" value="AICARFT_IMPCHas"/>
    <property type="match status" value="1"/>
</dbReference>
<dbReference type="EMBL" id="JAJJMA010200913">
    <property type="protein sequence ID" value="MCL7039419.1"/>
    <property type="molecule type" value="Genomic_DNA"/>
</dbReference>
<dbReference type="FunFam" id="3.40.140.20:FF:000002">
    <property type="entry name" value="Bifunctional purine biosynthesis protein PurH"/>
    <property type="match status" value="1"/>
</dbReference>
<evidence type="ECO:0000256" key="2">
    <source>
        <dbReference type="ARBA" id="ARBA00004954"/>
    </source>
</evidence>
<comment type="similarity">
    <text evidence="3">Belongs to the PurH family.</text>
</comment>
<comment type="pathway">
    <text evidence="1">Purine metabolism; IMP biosynthesis via de novo pathway; IMP from 5-formamido-1-(5-phospho-D-ribosyl)imidazole-4-carboxamide: step 1/1.</text>
</comment>
<name>A0AA42AR81_PAPNU</name>
<sequence>MGQFVAIAGRASFPLGLNAAQTLVSGRVAIKVCNVAAGSALLQNEPLVQRIVEAVVAAVGTGPDAVPQALISVSDKTGIVDFLLSTGGTAKLLADAGLPVTEVADYTGFPEMLDGRVKTLHPKVHGGILARRDLPEHMQALEQHGIPTIDLLVVNLYPFVATIAKDDCTLADAIENIDIGGPTMLRSAAKNHRDVTVIVDPADYAVVLDEMKANGNTVGYPTNFRLATKVFAHTAQYDGAITNYLTSLTDELKHASRSAYPATLNMAFDKVQDLRYGENPHQSAAFYRDIATPAGALANYRQLQGKELSYNNIADSDAAWECVKTFDAPAYVIIKHANPCGVAIGNDSADAYAKAFQTDPTSAFGGIIAFNREVDEAAAQAVAKQFVEVLIAPSFSDAAKQVFAAKQNVRLLEIALGDGHNAFDLKRVGGGLLVQSLDSKNVQPHELRVVTKRHPTPKEMDDLLFAWRVAKYVKSNAIVFCGNGMTLGVGAGQMSRVDSARIASIKAQNAGLTLAGSAVASDAFFPFRDGLDVVVAAGATCVIQPGGSMRDDEVIAAADEHNIAMILTGVRHFRH</sequence>
<evidence type="ECO:0000256" key="9">
    <source>
        <dbReference type="ARBA" id="ARBA00050687"/>
    </source>
</evidence>
<keyword evidence="5" id="KW-0658">Purine biosynthesis</keyword>